<evidence type="ECO:0000259" key="17">
    <source>
        <dbReference type="Pfam" id="PF22461"/>
    </source>
</evidence>
<evidence type="ECO:0000256" key="5">
    <source>
        <dbReference type="ARBA" id="ARBA00022597"/>
    </source>
</evidence>
<evidence type="ECO:0000256" key="12">
    <source>
        <dbReference type="ARBA" id="ARBA00023139"/>
    </source>
</evidence>
<dbReference type="InterPro" id="IPR049712">
    <property type="entry name" value="Poly_export"/>
</dbReference>
<name>A0A1N6G820_9BURK</name>
<evidence type="ECO:0000259" key="16">
    <source>
        <dbReference type="Pfam" id="PF02563"/>
    </source>
</evidence>
<keyword evidence="9" id="KW-0406">Ion transport</keyword>
<dbReference type="GO" id="GO:0015288">
    <property type="term" value="F:porin activity"/>
    <property type="evidence" value="ECO:0007669"/>
    <property type="project" value="UniProtKB-KW"/>
</dbReference>
<feature type="domain" description="SLBB" evidence="17">
    <location>
        <begin position="287"/>
        <end position="369"/>
    </location>
</feature>
<evidence type="ECO:0000313" key="19">
    <source>
        <dbReference type="Proteomes" id="UP000185151"/>
    </source>
</evidence>
<keyword evidence="10" id="KW-0626">Porin</keyword>
<evidence type="ECO:0000256" key="4">
    <source>
        <dbReference type="ARBA" id="ARBA00022452"/>
    </source>
</evidence>
<keyword evidence="11 15" id="KW-0472">Membrane</keyword>
<evidence type="ECO:0000313" key="18">
    <source>
        <dbReference type="EMBL" id="SIO03634.1"/>
    </source>
</evidence>
<evidence type="ECO:0000256" key="7">
    <source>
        <dbReference type="ARBA" id="ARBA00022729"/>
    </source>
</evidence>
<keyword evidence="7" id="KW-0732">Signal</keyword>
<dbReference type="GO" id="GO:0015159">
    <property type="term" value="F:polysaccharide transmembrane transporter activity"/>
    <property type="evidence" value="ECO:0007669"/>
    <property type="project" value="InterPro"/>
</dbReference>
<keyword evidence="8" id="KW-0625">Polysaccharide transport</keyword>
<dbReference type="GO" id="GO:0009279">
    <property type="term" value="C:cell outer membrane"/>
    <property type="evidence" value="ECO:0007669"/>
    <property type="project" value="UniProtKB-SubCell"/>
</dbReference>
<dbReference type="Pfam" id="PF22461">
    <property type="entry name" value="SLBB_2"/>
    <property type="match status" value="2"/>
</dbReference>
<dbReference type="EMBL" id="FSRU01000001">
    <property type="protein sequence ID" value="SIO03634.1"/>
    <property type="molecule type" value="Genomic_DNA"/>
</dbReference>
<evidence type="ECO:0000256" key="2">
    <source>
        <dbReference type="ARBA" id="ARBA00009450"/>
    </source>
</evidence>
<dbReference type="Gene3D" id="3.30.1950.10">
    <property type="entry name" value="wza like domain"/>
    <property type="match status" value="1"/>
</dbReference>
<dbReference type="Proteomes" id="UP000185151">
    <property type="component" value="Unassembled WGS sequence"/>
</dbReference>
<evidence type="ECO:0000256" key="13">
    <source>
        <dbReference type="ARBA" id="ARBA00023237"/>
    </source>
</evidence>
<keyword evidence="4" id="KW-1134">Transmembrane beta strand</keyword>
<dbReference type="PANTHER" id="PTHR33619">
    <property type="entry name" value="POLYSACCHARIDE EXPORT PROTEIN GFCE-RELATED"/>
    <property type="match status" value="1"/>
</dbReference>
<dbReference type="OrthoDB" id="9815244at2"/>
<dbReference type="InterPro" id="IPR003715">
    <property type="entry name" value="Poly_export_N"/>
</dbReference>
<keyword evidence="5" id="KW-0762">Sugar transport</keyword>
<keyword evidence="14" id="KW-0449">Lipoprotein</keyword>
<keyword evidence="6 15" id="KW-0812">Transmembrane</keyword>
<keyword evidence="19" id="KW-1185">Reference proteome</keyword>
<evidence type="ECO:0000256" key="1">
    <source>
        <dbReference type="ARBA" id="ARBA00004571"/>
    </source>
</evidence>
<dbReference type="GO" id="GO:0046930">
    <property type="term" value="C:pore complex"/>
    <property type="evidence" value="ECO:0007669"/>
    <property type="project" value="UniProtKB-KW"/>
</dbReference>
<comment type="subcellular location">
    <subcellularLocation>
        <location evidence="1">Cell outer membrane</location>
        <topology evidence="1">Multi-pass membrane protein</topology>
    </subcellularLocation>
</comment>
<organism evidence="18 19">
    <name type="scientific">Paraburkholderia phenazinium</name>
    <dbReference type="NCBI Taxonomy" id="60549"/>
    <lineage>
        <taxon>Bacteria</taxon>
        <taxon>Pseudomonadati</taxon>
        <taxon>Pseudomonadota</taxon>
        <taxon>Betaproteobacteria</taxon>
        <taxon>Burkholderiales</taxon>
        <taxon>Burkholderiaceae</taxon>
        <taxon>Paraburkholderia</taxon>
    </lineage>
</organism>
<keyword evidence="12" id="KW-0564">Palmitate</keyword>
<feature type="domain" description="Polysaccharide export protein N-terminal" evidence="16">
    <location>
        <begin position="104"/>
        <end position="195"/>
    </location>
</feature>
<comment type="similarity">
    <text evidence="2">Belongs to the BexD/CtrA/VexA family.</text>
</comment>
<dbReference type="Pfam" id="PF02563">
    <property type="entry name" value="Poly_export"/>
    <property type="match status" value="1"/>
</dbReference>
<evidence type="ECO:0000256" key="14">
    <source>
        <dbReference type="ARBA" id="ARBA00023288"/>
    </source>
</evidence>
<dbReference type="Gene3D" id="3.10.560.10">
    <property type="entry name" value="Outer membrane lipoprotein wza domain like"/>
    <property type="match status" value="2"/>
</dbReference>
<feature type="transmembrane region" description="Helical" evidence="15">
    <location>
        <begin position="28"/>
        <end position="49"/>
    </location>
</feature>
<reference evidence="18 19" key="1">
    <citation type="submission" date="2016-11" db="EMBL/GenBank/DDBJ databases">
        <authorList>
            <person name="Jaros S."/>
            <person name="Januszkiewicz K."/>
            <person name="Wedrychowicz H."/>
        </authorList>
    </citation>
    <scope>NUCLEOTIDE SEQUENCE [LARGE SCALE GENOMIC DNA]</scope>
    <source>
        <strain evidence="18 19">GAS95</strain>
    </source>
</reference>
<dbReference type="InterPro" id="IPR054765">
    <property type="entry name" value="SLBB_dom"/>
</dbReference>
<dbReference type="GO" id="GO:0006811">
    <property type="term" value="P:monoatomic ion transport"/>
    <property type="evidence" value="ECO:0007669"/>
    <property type="project" value="UniProtKB-KW"/>
</dbReference>
<evidence type="ECO:0000256" key="3">
    <source>
        <dbReference type="ARBA" id="ARBA00022448"/>
    </source>
</evidence>
<evidence type="ECO:0000256" key="11">
    <source>
        <dbReference type="ARBA" id="ARBA00023136"/>
    </source>
</evidence>
<dbReference type="AlphaFoldDB" id="A0A1N6G820"/>
<sequence>MNYAEVVLVTVPGKCREKIKRANRAYRLRALALLASCAALSACSVAPGMRMQTPASIPVSAGSGKNPPERADVPITEITIDLIKQLRNQATIPSVSADAGLFATPTPYLIGPGDVLQITVWDHPELVEAQGPQVSTPSSRAYDPAPGHIVDQNGDLQFPYVGKIHVASLQPDDVQKKLTAALAQVFRDPQVTVSVASFRSKQVYVDGEVRVPGSVPVNDVPMTLYEAVSRAGGFSATADQSHMVLVRGANSYRIDLSAMIARGENPSRIMLRNGDLLRVLPRDQNGVYVMGEVNKPLTALPMRDGSLSLSDAISQAGSINSNTADAAQMYVIRGALNAEPHVFHLDARSPVSMVLANQFQLQPNDVVYVDGNGLVRLNRVLSLLLPAVNAGLTAAVLTK</sequence>
<evidence type="ECO:0000256" key="10">
    <source>
        <dbReference type="ARBA" id="ARBA00023114"/>
    </source>
</evidence>
<dbReference type="PANTHER" id="PTHR33619:SF3">
    <property type="entry name" value="POLYSACCHARIDE EXPORT PROTEIN GFCE-RELATED"/>
    <property type="match status" value="1"/>
</dbReference>
<keyword evidence="3" id="KW-0813">Transport</keyword>
<gene>
    <name evidence="18" type="ORF">SAMN05444165_0615</name>
</gene>
<protein>
    <submittedName>
        <fullName evidence="18">Polysaccharide export outer membrane protein</fullName>
    </submittedName>
</protein>
<keyword evidence="13" id="KW-0998">Cell outer membrane</keyword>
<feature type="domain" description="SLBB" evidence="17">
    <location>
        <begin position="201"/>
        <end position="279"/>
    </location>
</feature>
<keyword evidence="15" id="KW-1133">Transmembrane helix</keyword>
<dbReference type="RefSeq" id="WP_074294178.1">
    <property type="nucleotide sequence ID" value="NZ_FSRU01000001.1"/>
</dbReference>
<evidence type="ECO:0000256" key="9">
    <source>
        <dbReference type="ARBA" id="ARBA00023065"/>
    </source>
</evidence>
<accession>A0A1N6G820</accession>
<evidence type="ECO:0000256" key="6">
    <source>
        <dbReference type="ARBA" id="ARBA00022692"/>
    </source>
</evidence>
<evidence type="ECO:0000256" key="15">
    <source>
        <dbReference type="SAM" id="Phobius"/>
    </source>
</evidence>
<evidence type="ECO:0000256" key="8">
    <source>
        <dbReference type="ARBA" id="ARBA00023047"/>
    </source>
</evidence>
<proteinExistence type="inferred from homology"/>